<dbReference type="SUPFAM" id="SSF53098">
    <property type="entry name" value="Ribonuclease H-like"/>
    <property type="match status" value="1"/>
</dbReference>
<sequence length="252" mass="27331">MTWRKGSKAAMSSHFVLLRVRLAGRRPKPAEDGTIPLVWLIAQWPEGEAEPVKYWISNLPADIPAKDLVRLAKARWRIEHDYRELKTALGLDHFEGRSFTGWHRHVTLVTAAHLFLTEQRSSPKAPARARPSTRPWTSSNTPSPPGPEPAPPADKPSHGSPTTPPNKALLGRGRLARGRAPTRAPPTPAPGHRNCGTAVANRPGSWPGGIPQVRNTASPPVKQAEAGLTGRAWTHTTTSPGPPGATRPAYGW</sequence>
<feature type="region of interest" description="Disordered" evidence="1">
    <location>
        <begin position="119"/>
        <end position="197"/>
    </location>
</feature>
<dbReference type="InterPro" id="IPR039365">
    <property type="entry name" value="IS701-like"/>
</dbReference>
<feature type="compositionally biased region" description="Low complexity" evidence="1">
    <location>
        <begin position="168"/>
        <end position="182"/>
    </location>
</feature>
<feature type="compositionally biased region" description="Pro residues" evidence="1">
    <location>
        <begin position="142"/>
        <end position="154"/>
    </location>
</feature>
<dbReference type="Proteomes" id="UP001501867">
    <property type="component" value="Unassembled WGS sequence"/>
</dbReference>
<reference evidence="4" key="1">
    <citation type="journal article" date="2019" name="Int. J. Syst. Evol. Microbiol.">
        <title>The Global Catalogue of Microorganisms (GCM) 10K type strain sequencing project: providing services to taxonomists for standard genome sequencing and annotation.</title>
        <authorList>
            <consortium name="The Broad Institute Genomics Platform"/>
            <consortium name="The Broad Institute Genome Sequencing Center for Infectious Disease"/>
            <person name="Wu L."/>
            <person name="Ma J."/>
        </authorList>
    </citation>
    <scope>NUCLEOTIDE SEQUENCE [LARGE SCALE GENOMIC DNA]</scope>
    <source>
        <strain evidence="4">JCM 4505</strain>
    </source>
</reference>
<comment type="caution">
    <text evidence="3">The sequence shown here is derived from an EMBL/GenBank/DDBJ whole genome shotgun (WGS) entry which is preliminary data.</text>
</comment>
<gene>
    <name evidence="3" type="ORF">GCM10010302_05980</name>
</gene>
<organism evidence="3 4">
    <name type="scientific">Streptomyces polychromogenes</name>
    <dbReference type="NCBI Taxonomy" id="67342"/>
    <lineage>
        <taxon>Bacteria</taxon>
        <taxon>Bacillati</taxon>
        <taxon>Actinomycetota</taxon>
        <taxon>Actinomycetes</taxon>
        <taxon>Kitasatosporales</taxon>
        <taxon>Streptomycetaceae</taxon>
        <taxon>Streptomyces</taxon>
    </lineage>
</organism>
<dbReference type="Pfam" id="PF01609">
    <property type="entry name" value="DDE_Tnp_1"/>
    <property type="match status" value="1"/>
</dbReference>
<feature type="compositionally biased region" description="Low complexity" evidence="1">
    <location>
        <begin position="132"/>
        <end position="141"/>
    </location>
</feature>
<proteinExistence type="predicted"/>
<accession>A0ABP3ERX6</accession>
<evidence type="ECO:0000313" key="3">
    <source>
        <dbReference type="EMBL" id="GAA0271225.1"/>
    </source>
</evidence>
<protein>
    <recommendedName>
        <fullName evidence="2">Transposase IS4-like domain-containing protein</fullName>
    </recommendedName>
</protein>
<keyword evidence="4" id="KW-1185">Reference proteome</keyword>
<dbReference type="EMBL" id="BAAABV010000005">
    <property type="protein sequence ID" value="GAA0271225.1"/>
    <property type="molecule type" value="Genomic_DNA"/>
</dbReference>
<evidence type="ECO:0000256" key="1">
    <source>
        <dbReference type="SAM" id="MobiDB-lite"/>
    </source>
</evidence>
<feature type="region of interest" description="Disordered" evidence="1">
    <location>
        <begin position="230"/>
        <end position="252"/>
    </location>
</feature>
<dbReference type="PANTHER" id="PTHR33627:SF1">
    <property type="entry name" value="TRANSPOSASE"/>
    <property type="match status" value="1"/>
</dbReference>
<dbReference type="PANTHER" id="PTHR33627">
    <property type="entry name" value="TRANSPOSASE"/>
    <property type="match status" value="1"/>
</dbReference>
<dbReference type="InterPro" id="IPR002559">
    <property type="entry name" value="Transposase_11"/>
</dbReference>
<dbReference type="InterPro" id="IPR012337">
    <property type="entry name" value="RNaseH-like_sf"/>
</dbReference>
<evidence type="ECO:0000313" key="4">
    <source>
        <dbReference type="Proteomes" id="UP001501867"/>
    </source>
</evidence>
<feature type="domain" description="Transposase IS4-like" evidence="2">
    <location>
        <begin position="60"/>
        <end position="114"/>
    </location>
</feature>
<evidence type="ECO:0000259" key="2">
    <source>
        <dbReference type="Pfam" id="PF01609"/>
    </source>
</evidence>
<name>A0ABP3ERX6_9ACTN</name>